<dbReference type="EMBL" id="CAJNOT010000026">
    <property type="protein sequence ID" value="CAF0782705.1"/>
    <property type="molecule type" value="Genomic_DNA"/>
</dbReference>
<gene>
    <name evidence="3" type="ORF">JBS370_LOCUS10687</name>
    <name evidence="2" type="ORF">JXQ802_LOCUS3868</name>
    <name evidence="1" type="ORF">ZHD862_LOCUS1480</name>
</gene>
<dbReference type="EMBL" id="CAJOBD010000788">
    <property type="protein sequence ID" value="CAF3719324.1"/>
    <property type="molecule type" value="Genomic_DNA"/>
</dbReference>
<proteinExistence type="predicted"/>
<dbReference type="EMBL" id="CAJNOL010000053">
    <property type="protein sequence ID" value="CAF0793845.1"/>
    <property type="molecule type" value="Genomic_DNA"/>
</dbReference>
<name>A0A813S460_9BILA</name>
<reference evidence="2" key="1">
    <citation type="submission" date="2021-02" db="EMBL/GenBank/DDBJ databases">
        <authorList>
            <person name="Nowell W R."/>
        </authorList>
    </citation>
    <scope>NUCLEOTIDE SEQUENCE</scope>
</reference>
<sequence>MEKHEFVQLYSQLYDFALIPAHCSTAFARSGICPYDPCAIKNRRIIKNNLSTTVSSSKQSIQTLSNELDSSLRSNNESIIQRNRLARSN</sequence>
<dbReference type="Proteomes" id="UP000663870">
    <property type="component" value="Unassembled WGS sequence"/>
</dbReference>
<evidence type="ECO:0000313" key="3">
    <source>
        <dbReference type="EMBL" id="CAF3719324.1"/>
    </source>
</evidence>
<accession>A0A813S460</accession>
<dbReference type="Proteomes" id="UP000663836">
    <property type="component" value="Unassembled WGS sequence"/>
</dbReference>
<comment type="caution">
    <text evidence="2">The sequence shown here is derived from an EMBL/GenBank/DDBJ whole genome shotgun (WGS) entry which is preliminary data.</text>
</comment>
<keyword evidence="4" id="KW-1185">Reference proteome</keyword>
<evidence type="ECO:0000313" key="1">
    <source>
        <dbReference type="EMBL" id="CAF0782705.1"/>
    </source>
</evidence>
<dbReference type="Proteomes" id="UP000663864">
    <property type="component" value="Unassembled WGS sequence"/>
</dbReference>
<protein>
    <submittedName>
        <fullName evidence="2">Uncharacterized protein</fullName>
    </submittedName>
</protein>
<organism evidence="2 4">
    <name type="scientific">Rotaria sordida</name>
    <dbReference type="NCBI Taxonomy" id="392033"/>
    <lineage>
        <taxon>Eukaryota</taxon>
        <taxon>Metazoa</taxon>
        <taxon>Spiralia</taxon>
        <taxon>Gnathifera</taxon>
        <taxon>Rotifera</taxon>
        <taxon>Eurotatoria</taxon>
        <taxon>Bdelloidea</taxon>
        <taxon>Philodinida</taxon>
        <taxon>Philodinidae</taxon>
        <taxon>Rotaria</taxon>
    </lineage>
</organism>
<evidence type="ECO:0000313" key="2">
    <source>
        <dbReference type="EMBL" id="CAF0793845.1"/>
    </source>
</evidence>
<dbReference type="AlphaFoldDB" id="A0A813S460"/>
<evidence type="ECO:0000313" key="4">
    <source>
        <dbReference type="Proteomes" id="UP000663870"/>
    </source>
</evidence>